<comment type="pathway">
    <text evidence="3">Cofactor biosynthesis; coenzyme A biosynthesis; CoA from (R)-pantothenate: step 5/5.</text>
</comment>
<keyword evidence="2 3" id="KW-0067">ATP-binding</keyword>
<dbReference type="HAMAP" id="MF_00376">
    <property type="entry name" value="Dephospho_CoA_kinase"/>
    <property type="match status" value="1"/>
</dbReference>
<dbReference type="Gene3D" id="3.40.50.300">
    <property type="entry name" value="P-loop containing nucleotide triphosphate hydrolases"/>
    <property type="match status" value="1"/>
</dbReference>
<dbReference type="PANTHER" id="PTHR10695">
    <property type="entry name" value="DEPHOSPHO-COA KINASE-RELATED"/>
    <property type="match status" value="1"/>
</dbReference>
<dbReference type="InterPro" id="IPR001977">
    <property type="entry name" value="Depp_CoAkinase"/>
</dbReference>
<proteinExistence type="inferred from homology"/>
<dbReference type="GO" id="GO:0005737">
    <property type="term" value="C:cytoplasm"/>
    <property type="evidence" value="ECO:0007669"/>
    <property type="project" value="UniProtKB-SubCell"/>
</dbReference>
<dbReference type="NCBIfam" id="TIGR00152">
    <property type="entry name" value="dephospho-CoA kinase"/>
    <property type="match status" value="1"/>
</dbReference>
<dbReference type="NCBIfam" id="NF002879">
    <property type="entry name" value="PRK03333.1"/>
    <property type="match status" value="1"/>
</dbReference>
<protein>
    <recommendedName>
        <fullName evidence="3 4">Dephospho-CoA kinase</fullName>
        <ecNumber evidence="3 4">2.7.1.24</ecNumber>
    </recommendedName>
    <alternativeName>
        <fullName evidence="3">Dephosphocoenzyme A kinase</fullName>
    </alternativeName>
</protein>
<keyword evidence="1 3" id="KW-0547">Nucleotide-binding</keyword>
<dbReference type="PANTHER" id="PTHR10695:SF46">
    <property type="entry name" value="BIFUNCTIONAL COENZYME A SYNTHASE-RELATED"/>
    <property type="match status" value="1"/>
</dbReference>
<accession>A0A3S0VAG7</accession>
<dbReference type="UniPathway" id="UPA00241">
    <property type="reaction ID" value="UER00356"/>
</dbReference>
<comment type="function">
    <text evidence="3">Catalyzes the phosphorylation of the 3'-hydroxyl group of dephosphocoenzyme A to form coenzyme A.</text>
</comment>
<reference evidence="5 6" key="1">
    <citation type="submission" date="2018-12" db="EMBL/GenBank/DDBJ databases">
        <authorList>
            <person name="Li F."/>
        </authorList>
    </citation>
    <scope>NUCLEOTIDE SEQUENCE [LARGE SCALE GENOMIC DNA]</scope>
    <source>
        <strain evidence="5 6">EGI 6500705</strain>
    </source>
</reference>
<dbReference type="AlphaFoldDB" id="A0A3S0VAG7"/>
<feature type="binding site" evidence="3">
    <location>
        <begin position="11"/>
        <end position="16"/>
    </location>
    <ligand>
        <name>ATP</name>
        <dbReference type="ChEBI" id="CHEBI:30616"/>
    </ligand>
</feature>
<dbReference type="InterPro" id="IPR027417">
    <property type="entry name" value="P-loop_NTPase"/>
</dbReference>
<comment type="similarity">
    <text evidence="3">Belongs to the CoaE family.</text>
</comment>
<dbReference type="OrthoDB" id="9812943at2"/>
<gene>
    <name evidence="3" type="primary">coaE</name>
    <name evidence="5" type="ORF">ELQ94_03740</name>
</gene>
<keyword evidence="3 5" id="KW-0808">Transferase</keyword>
<name>A0A3S0VAG7_9MICO</name>
<dbReference type="Pfam" id="PF01121">
    <property type="entry name" value="CoaE"/>
    <property type="match status" value="1"/>
</dbReference>
<evidence type="ECO:0000313" key="6">
    <source>
        <dbReference type="Proteomes" id="UP000274909"/>
    </source>
</evidence>
<dbReference type="GO" id="GO:0015937">
    <property type="term" value="P:coenzyme A biosynthetic process"/>
    <property type="evidence" value="ECO:0007669"/>
    <property type="project" value="UniProtKB-UniRule"/>
</dbReference>
<keyword evidence="6" id="KW-1185">Reference proteome</keyword>
<comment type="subcellular location">
    <subcellularLocation>
        <location evidence="3">Cytoplasm</location>
    </subcellularLocation>
</comment>
<dbReference type="RefSeq" id="WP_127047388.1">
    <property type="nucleotide sequence ID" value="NZ_RZGZ01000002.1"/>
</dbReference>
<keyword evidence="3" id="KW-0173">Coenzyme A biosynthesis</keyword>
<comment type="catalytic activity">
    <reaction evidence="3">
        <text>3'-dephospho-CoA + ATP = ADP + CoA + H(+)</text>
        <dbReference type="Rhea" id="RHEA:18245"/>
        <dbReference type="ChEBI" id="CHEBI:15378"/>
        <dbReference type="ChEBI" id="CHEBI:30616"/>
        <dbReference type="ChEBI" id="CHEBI:57287"/>
        <dbReference type="ChEBI" id="CHEBI:57328"/>
        <dbReference type="ChEBI" id="CHEBI:456216"/>
        <dbReference type="EC" id="2.7.1.24"/>
    </reaction>
</comment>
<evidence type="ECO:0000256" key="1">
    <source>
        <dbReference type="ARBA" id="ARBA00022741"/>
    </source>
</evidence>
<evidence type="ECO:0000256" key="3">
    <source>
        <dbReference type="HAMAP-Rule" id="MF_00376"/>
    </source>
</evidence>
<organism evidence="5 6">
    <name type="scientific">Labedella endophytica</name>
    <dbReference type="NCBI Taxonomy" id="1523160"/>
    <lineage>
        <taxon>Bacteria</taxon>
        <taxon>Bacillati</taxon>
        <taxon>Actinomycetota</taxon>
        <taxon>Actinomycetes</taxon>
        <taxon>Micrococcales</taxon>
        <taxon>Microbacteriaceae</taxon>
        <taxon>Labedella</taxon>
    </lineage>
</organism>
<keyword evidence="3 5" id="KW-0418">Kinase</keyword>
<comment type="caution">
    <text evidence="5">The sequence shown here is derived from an EMBL/GenBank/DDBJ whole genome shotgun (WGS) entry which is preliminary data.</text>
</comment>
<dbReference type="GO" id="GO:0005524">
    <property type="term" value="F:ATP binding"/>
    <property type="evidence" value="ECO:0007669"/>
    <property type="project" value="UniProtKB-UniRule"/>
</dbReference>
<dbReference type="SUPFAM" id="SSF52540">
    <property type="entry name" value="P-loop containing nucleoside triphosphate hydrolases"/>
    <property type="match status" value="1"/>
</dbReference>
<sequence length="201" mass="21372">MRVIALTGGIASGKSTISRRLASLGASVVDADLLSREAVATGSPGLAQVAERFGPSVLAPDGSLDRAALGAIVFADESARLDLNGIVHPEVRRLAAARLAEIGRSDPHAIAVYDVPLLVETGVDHDFDLVVVADADADTRTERLISRRGLDPEEARRRVAAQASDGERRRVADVLIDTTGTLEHTDEQVDALWHDLTTGRR</sequence>
<dbReference type="GO" id="GO:0004140">
    <property type="term" value="F:dephospho-CoA kinase activity"/>
    <property type="evidence" value="ECO:0007669"/>
    <property type="project" value="UniProtKB-UniRule"/>
</dbReference>
<dbReference type="PROSITE" id="PS51219">
    <property type="entry name" value="DPCK"/>
    <property type="match status" value="1"/>
</dbReference>
<dbReference type="Proteomes" id="UP000274909">
    <property type="component" value="Unassembled WGS sequence"/>
</dbReference>
<dbReference type="EMBL" id="RZGZ01000002">
    <property type="protein sequence ID" value="RUR00688.1"/>
    <property type="molecule type" value="Genomic_DNA"/>
</dbReference>
<evidence type="ECO:0000256" key="2">
    <source>
        <dbReference type="ARBA" id="ARBA00022840"/>
    </source>
</evidence>
<evidence type="ECO:0000256" key="4">
    <source>
        <dbReference type="NCBIfam" id="TIGR00152"/>
    </source>
</evidence>
<dbReference type="EC" id="2.7.1.24" evidence="3 4"/>
<keyword evidence="3" id="KW-0963">Cytoplasm</keyword>
<evidence type="ECO:0000313" key="5">
    <source>
        <dbReference type="EMBL" id="RUR00688.1"/>
    </source>
</evidence>
<dbReference type="CDD" id="cd02022">
    <property type="entry name" value="DPCK"/>
    <property type="match status" value="1"/>
</dbReference>